<gene>
    <name evidence="2" type="ORF">RhiirA5_428123</name>
</gene>
<comment type="caution">
    <text evidence="2">The sequence shown here is derived from an EMBL/GenBank/DDBJ whole genome shotgun (WGS) entry which is preliminary data.</text>
</comment>
<organism evidence="2 3">
    <name type="scientific">Rhizophagus irregularis</name>
    <dbReference type="NCBI Taxonomy" id="588596"/>
    <lineage>
        <taxon>Eukaryota</taxon>
        <taxon>Fungi</taxon>
        <taxon>Fungi incertae sedis</taxon>
        <taxon>Mucoromycota</taxon>
        <taxon>Glomeromycotina</taxon>
        <taxon>Glomeromycetes</taxon>
        <taxon>Glomerales</taxon>
        <taxon>Glomeraceae</taxon>
        <taxon>Rhizophagus</taxon>
    </lineage>
</organism>
<accession>A0A2N0P0Y7</accession>
<protein>
    <submittedName>
        <fullName evidence="2">Uncharacterized protein</fullName>
    </submittedName>
</protein>
<dbReference type="VEuPathDB" id="FungiDB:FUN_021509"/>
<feature type="compositionally biased region" description="Polar residues" evidence="1">
    <location>
        <begin position="94"/>
        <end position="110"/>
    </location>
</feature>
<dbReference type="Proteomes" id="UP000232722">
    <property type="component" value="Unassembled WGS sequence"/>
</dbReference>
<name>A0A2N0P0Y7_9GLOM</name>
<reference evidence="2 3" key="2">
    <citation type="submission" date="2017-09" db="EMBL/GenBank/DDBJ databases">
        <title>Extensive intraspecific genome diversity in a model arbuscular mycorrhizal fungus.</title>
        <authorList>
            <person name="Chen E.C."/>
            <person name="Morin E."/>
            <person name="Beaudet D."/>
            <person name="Noel J."/>
            <person name="Ndikumana S."/>
            <person name="Charron P."/>
            <person name="St-Onge C."/>
            <person name="Giorgi J."/>
            <person name="Grigoriev I.V."/>
            <person name="Roux C."/>
            <person name="Martin F.M."/>
            <person name="Corradi N."/>
        </authorList>
    </citation>
    <scope>NUCLEOTIDE SEQUENCE [LARGE SCALE GENOMIC DNA]</scope>
    <source>
        <strain evidence="2 3">A5</strain>
    </source>
</reference>
<feature type="region of interest" description="Disordered" evidence="1">
    <location>
        <begin position="91"/>
        <end position="110"/>
    </location>
</feature>
<dbReference type="VEuPathDB" id="FungiDB:RhiirFUN_003341"/>
<reference evidence="2 3" key="1">
    <citation type="submission" date="2016-04" db="EMBL/GenBank/DDBJ databases">
        <title>Genome analyses suggest a sexual origin of heterokaryosis in a supposedly ancient asexual fungus.</title>
        <authorList>
            <person name="Ropars J."/>
            <person name="Sedzielewska K."/>
            <person name="Noel J."/>
            <person name="Charron P."/>
            <person name="Farinelli L."/>
            <person name="Marton T."/>
            <person name="Kruger M."/>
            <person name="Pelin A."/>
            <person name="Brachmann A."/>
            <person name="Corradi N."/>
        </authorList>
    </citation>
    <scope>NUCLEOTIDE SEQUENCE [LARGE SCALE GENOMIC DNA]</scope>
    <source>
        <strain evidence="2 3">A5</strain>
    </source>
</reference>
<evidence type="ECO:0000256" key="1">
    <source>
        <dbReference type="SAM" id="MobiDB-lite"/>
    </source>
</evidence>
<evidence type="ECO:0000313" key="2">
    <source>
        <dbReference type="EMBL" id="PKC00477.1"/>
    </source>
</evidence>
<dbReference type="AlphaFoldDB" id="A0A2N0P0Y7"/>
<sequence length="179" mass="21361">MVNNTSLTPIKQQIIDGDIDWTFTKEWLNHNPTDAPCSAKLSKRQGARLKKCNFIYPTIDIQQQHVNEKDHALEETINSSRLFDKFYRRRYHSNDNSSPPDNIQSDSTLRRTYTHRQIPTIPYSRTGEFYNNEVHIRWTSSNFLHSRPWTTHRDNFWFDNIDLFSSFNYNIIGNYINTR</sequence>
<proteinExistence type="predicted"/>
<dbReference type="EMBL" id="LLXJ01001856">
    <property type="protein sequence ID" value="PKC00477.1"/>
    <property type="molecule type" value="Genomic_DNA"/>
</dbReference>
<dbReference type="VEuPathDB" id="FungiDB:RhiirA1_466686"/>
<evidence type="ECO:0000313" key="3">
    <source>
        <dbReference type="Proteomes" id="UP000232722"/>
    </source>
</evidence>